<evidence type="ECO:0000313" key="8">
    <source>
        <dbReference type="EMBL" id="CAL5139767.1"/>
    </source>
</evidence>
<dbReference type="EMBL" id="CAXLJL010000634">
    <property type="protein sequence ID" value="CAL5139767.1"/>
    <property type="molecule type" value="Genomic_DNA"/>
</dbReference>
<dbReference type="GO" id="GO:0008270">
    <property type="term" value="F:zinc ion binding"/>
    <property type="evidence" value="ECO:0007669"/>
    <property type="project" value="UniProtKB-KW"/>
</dbReference>
<feature type="compositionally biased region" description="Polar residues" evidence="6">
    <location>
        <begin position="346"/>
        <end position="363"/>
    </location>
</feature>
<dbReference type="Pfam" id="PF01412">
    <property type="entry name" value="ArfGap"/>
    <property type="match status" value="1"/>
</dbReference>
<dbReference type="InterPro" id="IPR037278">
    <property type="entry name" value="ARFGAP/RecO"/>
</dbReference>
<keyword evidence="1" id="KW-0343">GTPase activation</keyword>
<feature type="compositionally biased region" description="Polar residues" evidence="6">
    <location>
        <begin position="156"/>
        <end position="175"/>
    </location>
</feature>
<reference evidence="8" key="1">
    <citation type="submission" date="2024-06" db="EMBL/GenBank/DDBJ databases">
        <authorList>
            <person name="Liu X."/>
            <person name="Lenzi L."/>
            <person name="Haldenby T S."/>
            <person name="Uol C."/>
        </authorList>
    </citation>
    <scope>NUCLEOTIDE SEQUENCE</scope>
</reference>
<feature type="region of interest" description="Disordered" evidence="6">
    <location>
        <begin position="191"/>
        <end position="218"/>
    </location>
</feature>
<dbReference type="GO" id="GO:0030100">
    <property type="term" value="P:regulation of endocytosis"/>
    <property type="evidence" value="ECO:0007669"/>
    <property type="project" value="TreeGrafter"/>
</dbReference>
<keyword evidence="2" id="KW-0479">Metal-binding</keyword>
<gene>
    <name evidence="8" type="ORF">CDAUBV1_LOCUS14961</name>
</gene>
<dbReference type="SMART" id="SM00105">
    <property type="entry name" value="ArfGap"/>
    <property type="match status" value="1"/>
</dbReference>
<evidence type="ECO:0000256" key="3">
    <source>
        <dbReference type="ARBA" id="ARBA00022771"/>
    </source>
</evidence>
<feature type="domain" description="Arf-GAP" evidence="7">
    <location>
        <begin position="7"/>
        <end position="124"/>
    </location>
</feature>
<dbReference type="InterPro" id="IPR001164">
    <property type="entry name" value="ArfGAP_dom"/>
</dbReference>
<dbReference type="PRINTS" id="PR00405">
    <property type="entry name" value="REVINTRACTNG"/>
</dbReference>
<name>A0AAV2TQR7_CALDB</name>
<protein>
    <recommendedName>
        <fullName evidence="7">Arf-GAP domain-containing protein</fullName>
    </recommendedName>
</protein>
<feature type="region of interest" description="Disordered" evidence="6">
    <location>
        <begin position="330"/>
        <end position="444"/>
    </location>
</feature>
<dbReference type="GO" id="GO:0032012">
    <property type="term" value="P:regulation of ARF protein signal transduction"/>
    <property type="evidence" value="ECO:0007669"/>
    <property type="project" value="TreeGrafter"/>
</dbReference>
<keyword evidence="4" id="KW-0862">Zinc</keyword>
<evidence type="ECO:0000256" key="4">
    <source>
        <dbReference type="ARBA" id="ARBA00022833"/>
    </source>
</evidence>
<accession>A0AAV2TQR7</accession>
<evidence type="ECO:0000259" key="7">
    <source>
        <dbReference type="PROSITE" id="PS50115"/>
    </source>
</evidence>
<dbReference type="CDD" id="cd08830">
    <property type="entry name" value="ArfGap_ArfGap1"/>
    <property type="match status" value="1"/>
</dbReference>
<sequence>MASPRSRRLLMDVKKANANNVCFECGTPNPQWASVTYGIWICLECSGKHRGLGVHLSFVRSINMDKWKDIELEKMRVGGNRRAKEFFESQPDYKPDWSLKEKYDSRAAALLRDKVATEAAGQTWSEATSSARNYRPAVPHVRTTGDLLRNSEKSRTTYPTSSLNNDPYPSNKRSSMHQCYSDLESWLRDSDLSDTRRASSGAPNQSPPDWANSQPPNENRSYSLGYSCATNSDCVENSVAGNSSWQLSWSVVGQLASAAAKRTSELANQATIKTKQLGHVVHDKVKEANILDTISKGVDTVSAKLHNVRAQGMRSFETYWGSSVSRDAPEIGCEVTEPGDEEPSGSYGSTAYNSASKPLSDSKTAVEKKESTSDWAWSEDVEVRTERNTSDARMDKESPNGDDWTTLDWGTSNATEDDRGWSTSAHTEAARCRSGFSARNRKDD</sequence>
<dbReference type="SUPFAM" id="SSF57863">
    <property type="entry name" value="ArfGap/RecO-like zinc finger"/>
    <property type="match status" value="1"/>
</dbReference>
<keyword evidence="3 5" id="KW-0863">Zinc-finger</keyword>
<comment type="caution">
    <text evidence="8">The sequence shown here is derived from an EMBL/GenBank/DDBJ whole genome shotgun (WGS) entry which is preliminary data.</text>
</comment>
<evidence type="ECO:0000256" key="6">
    <source>
        <dbReference type="SAM" id="MobiDB-lite"/>
    </source>
</evidence>
<feature type="compositionally biased region" description="Basic and acidic residues" evidence="6">
    <location>
        <begin position="381"/>
        <end position="399"/>
    </location>
</feature>
<evidence type="ECO:0000256" key="2">
    <source>
        <dbReference type="ARBA" id="ARBA00022723"/>
    </source>
</evidence>
<dbReference type="PANTHER" id="PTHR46395:SF1">
    <property type="entry name" value="ADP-RIBOSYLATION FACTOR GTPASE-ACTIVATING PROTEIN 1"/>
    <property type="match status" value="1"/>
</dbReference>
<evidence type="ECO:0000313" key="9">
    <source>
        <dbReference type="Proteomes" id="UP001497525"/>
    </source>
</evidence>
<feature type="region of interest" description="Disordered" evidence="6">
    <location>
        <begin position="123"/>
        <end position="175"/>
    </location>
</feature>
<dbReference type="InterPro" id="IPR038508">
    <property type="entry name" value="ArfGAP_dom_sf"/>
</dbReference>
<evidence type="ECO:0000256" key="5">
    <source>
        <dbReference type="PROSITE-ProRule" id="PRU00288"/>
    </source>
</evidence>
<proteinExistence type="predicted"/>
<dbReference type="PROSITE" id="PS50115">
    <property type="entry name" value="ARFGAP"/>
    <property type="match status" value="1"/>
</dbReference>
<dbReference type="Proteomes" id="UP001497525">
    <property type="component" value="Unassembled WGS sequence"/>
</dbReference>
<organism evidence="8 9">
    <name type="scientific">Calicophoron daubneyi</name>
    <name type="common">Rumen fluke</name>
    <name type="synonym">Paramphistomum daubneyi</name>
    <dbReference type="NCBI Taxonomy" id="300641"/>
    <lineage>
        <taxon>Eukaryota</taxon>
        <taxon>Metazoa</taxon>
        <taxon>Spiralia</taxon>
        <taxon>Lophotrochozoa</taxon>
        <taxon>Platyhelminthes</taxon>
        <taxon>Trematoda</taxon>
        <taxon>Digenea</taxon>
        <taxon>Plagiorchiida</taxon>
        <taxon>Pronocephalata</taxon>
        <taxon>Paramphistomoidea</taxon>
        <taxon>Paramphistomidae</taxon>
        <taxon>Calicophoron</taxon>
    </lineage>
</organism>
<evidence type="ECO:0000256" key="1">
    <source>
        <dbReference type="ARBA" id="ARBA00022468"/>
    </source>
</evidence>
<dbReference type="FunFam" id="1.10.220.150:FF:000014">
    <property type="entry name" value="ADP-ribosylation factor GTPase-activating protein"/>
    <property type="match status" value="1"/>
</dbReference>
<feature type="compositionally biased region" description="Polar residues" evidence="6">
    <location>
        <begin position="123"/>
        <end position="132"/>
    </location>
</feature>
<dbReference type="GO" id="GO:0000139">
    <property type="term" value="C:Golgi membrane"/>
    <property type="evidence" value="ECO:0007669"/>
    <property type="project" value="TreeGrafter"/>
</dbReference>
<dbReference type="GO" id="GO:0005096">
    <property type="term" value="F:GTPase activator activity"/>
    <property type="evidence" value="ECO:0007669"/>
    <property type="project" value="UniProtKB-KW"/>
</dbReference>
<dbReference type="AlphaFoldDB" id="A0AAV2TQR7"/>
<dbReference type="PANTHER" id="PTHR46395">
    <property type="entry name" value="ADP-RIBOSYLATION FACTOR GTPASE-ACTIVATING PROTEIN 1"/>
    <property type="match status" value="1"/>
</dbReference>
<dbReference type="Gene3D" id="1.10.220.150">
    <property type="entry name" value="Arf GTPase activating protein"/>
    <property type="match status" value="1"/>
</dbReference>